<dbReference type="InterPro" id="IPR017907">
    <property type="entry name" value="Znf_RING_CS"/>
</dbReference>
<dbReference type="OrthoDB" id="252722at2759"/>
<keyword evidence="2 4" id="KW-0863">Zinc-finger</keyword>
<dbReference type="PANTHER" id="PTHR22791:SF7">
    <property type="entry name" value="E3 UBIQUITIN-PROTEIN LIGASE RNF183"/>
    <property type="match status" value="1"/>
</dbReference>
<keyword evidence="7" id="KW-1185">Reference proteome</keyword>
<dbReference type="CTD" id="138065"/>
<keyword evidence="5" id="KW-1133">Transmembrane helix</keyword>
<evidence type="ECO:0000313" key="7">
    <source>
        <dbReference type="Proteomes" id="UP000695026"/>
    </source>
</evidence>
<dbReference type="RefSeq" id="XP_007420640.1">
    <property type="nucleotide sequence ID" value="XM_007420578.1"/>
</dbReference>
<evidence type="ECO:0000256" key="1">
    <source>
        <dbReference type="ARBA" id="ARBA00022723"/>
    </source>
</evidence>
<evidence type="ECO:0000256" key="4">
    <source>
        <dbReference type="PROSITE-ProRule" id="PRU00175"/>
    </source>
</evidence>
<keyword evidence="5" id="KW-0472">Membrane</keyword>
<dbReference type="InterPro" id="IPR051435">
    <property type="entry name" value="RING_finger_E3_ubiq-ligases"/>
</dbReference>
<evidence type="ECO:0000256" key="2">
    <source>
        <dbReference type="ARBA" id="ARBA00022771"/>
    </source>
</evidence>
<dbReference type="InterPro" id="IPR027370">
    <property type="entry name" value="Znf-RING_euk"/>
</dbReference>
<keyword evidence="5" id="KW-0812">Transmembrane</keyword>
<dbReference type="GO" id="GO:0016567">
    <property type="term" value="P:protein ubiquitination"/>
    <property type="evidence" value="ECO:0007669"/>
    <property type="project" value="TreeGrafter"/>
</dbReference>
<dbReference type="Gene3D" id="3.30.40.10">
    <property type="entry name" value="Zinc/RING finger domain, C3HC4 (zinc finger)"/>
    <property type="match status" value="1"/>
</dbReference>
<dbReference type="GO" id="GO:0061630">
    <property type="term" value="F:ubiquitin protein ligase activity"/>
    <property type="evidence" value="ECO:0007669"/>
    <property type="project" value="TreeGrafter"/>
</dbReference>
<dbReference type="KEGG" id="pbi:103062180"/>
<keyword evidence="3" id="KW-0862">Zinc</keyword>
<evidence type="ECO:0000256" key="3">
    <source>
        <dbReference type="ARBA" id="ARBA00022833"/>
    </source>
</evidence>
<dbReference type="SUPFAM" id="SSF57850">
    <property type="entry name" value="RING/U-box"/>
    <property type="match status" value="1"/>
</dbReference>
<dbReference type="InterPro" id="IPR001841">
    <property type="entry name" value="Znf_RING"/>
</dbReference>
<organism evidence="7 8">
    <name type="scientific">Python bivittatus</name>
    <name type="common">Burmese python</name>
    <name type="synonym">Python molurus bivittatus</name>
    <dbReference type="NCBI Taxonomy" id="176946"/>
    <lineage>
        <taxon>Eukaryota</taxon>
        <taxon>Metazoa</taxon>
        <taxon>Chordata</taxon>
        <taxon>Craniata</taxon>
        <taxon>Vertebrata</taxon>
        <taxon>Euteleostomi</taxon>
        <taxon>Lepidosauria</taxon>
        <taxon>Squamata</taxon>
        <taxon>Bifurcata</taxon>
        <taxon>Unidentata</taxon>
        <taxon>Episquamata</taxon>
        <taxon>Toxicofera</taxon>
        <taxon>Serpentes</taxon>
        <taxon>Henophidia</taxon>
        <taxon>Pythonidae</taxon>
        <taxon>Python</taxon>
    </lineage>
</organism>
<sequence length="192" mass="21883">MAKKQEPGLASDCPVCWNAYDNVFRTPKLLRCHHSFCIECLAHLSLVSPAQNQLPCPLCRCLTVLPANQRVTELPTNVAVLHLLGLEPKHILLEGRQLYLKEQRKMRYFLRQPKVYTLDLGMETQLSTQSYESPQPATPTPTPTVPGCSLLRECIRNPQLRIFTYLTVIILSVTLLLVFSIFWTRRFFSGLG</sequence>
<keyword evidence="1" id="KW-0479">Metal-binding</keyword>
<dbReference type="InterPro" id="IPR013083">
    <property type="entry name" value="Znf_RING/FYVE/PHD"/>
</dbReference>
<dbReference type="AlphaFoldDB" id="A0A9F2QTI7"/>
<dbReference type="OMA" id="PNHIILE"/>
<evidence type="ECO:0000256" key="5">
    <source>
        <dbReference type="SAM" id="Phobius"/>
    </source>
</evidence>
<evidence type="ECO:0000313" key="8">
    <source>
        <dbReference type="RefSeq" id="XP_007420640.1"/>
    </source>
</evidence>
<protein>
    <submittedName>
        <fullName evidence="8">Probable E3 ubiquitin-protein ligase RNF183</fullName>
    </submittedName>
</protein>
<dbReference type="PANTHER" id="PTHR22791">
    <property type="entry name" value="RING-TYPE DOMAIN-CONTAINING PROTEIN"/>
    <property type="match status" value="1"/>
</dbReference>
<feature type="transmembrane region" description="Helical" evidence="5">
    <location>
        <begin position="162"/>
        <end position="183"/>
    </location>
</feature>
<dbReference type="PROSITE" id="PS50089">
    <property type="entry name" value="ZF_RING_2"/>
    <property type="match status" value="1"/>
</dbReference>
<dbReference type="CDD" id="cd16556">
    <property type="entry name" value="RING-HC_RNF183-like"/>
    <property type="match status" value="1"/>
</dbReference>
<gene>
    <name evidence="8" type="primary">RNF183</name>
</gene>
<dbReference type="Pfam" id="PF13445">
    <property type="entry name" value="zf-RING_UBOX"/>
    <property type="match status" value="1"/>
</dbReference>
<evidence type="ECO:0000259" key="6">
    <source>
        <dbReference type="PROSITE" id="PS50089"/>
    </source>
</evidence>
<dbReference type="SMART" id="SM00184">
    <property type="entry name" value="RING"/>
    <property type="match status" value="1"/>
</dbReference>
<dbReference type="GeneID" id="103062180"/>
<proteinExistence type="predicted"/>
<name>A0A9F2QTI7_PYTBI</name>
<feature type="domain" description="RING-type" evidence="6">
    <location>
        <begin position="13"/>
        <end position="60"/>
    </location>
</feature>
<dbReference type="PROSITE" id="PS00518">
    <property type="entry name" value="ZF_RING_1"/>
    <property type="match status" value="1"/>
</dbReference>
<dbReference type="Proteomes" id="UP000695026">
    <property type="component" value="Unplaced"/>
</dbReference>
<reference evidence="8" key="1">
    <citation type="submission" date="2025-08" db="UniProtKB">
        <authorList>
            <consortium name="RefSeq"/>
        </authorList>
    </citation>
    <scope>IDENTIFICATION</scope>
    <source>
        <tissue evidence="8">Liver</tissue>
    </source>
</reference>
<dbReference type="GO" id="GO:0008270">
    <property type="term" value="F:zinc ion binding"/>
    <property type="evidence" value="ECO:0007669"/>
    <property type="project" value="UniProtKB-KW"/>
</dbReference>
<accession>A0A9F2QTI7</accession>